<accession>A0A3P4B8S7</accession>
<evidence type="ECO:0000256" key="1">
    <source>
        <dbReference type="SAM" id="MobiDB-lite"/>
    </source>
</evidence>
<proteinExistence type="predicted"/>
<protein>
    <submittedName>
        <fullName evidence="2">Uncharacterized protein</fullName>
    </submittedName>
</protein>
<sequence length="257" mass="27868">MLEPVKVAFGGYLSRYFDSVVPTTKPLEGFVARPLSKAIAWAPSRMVDAAEDMLALWMRTDMENAPTTPPELPAIIVAMAKDYTPTGRDYTRQVADRQMVMIPGDDKERLFGLRALAGDVRVQIVIFATDEPSARSLAAQFLLFLDETGSRRFEASYRFAGIDTAWPVQIESPDVPAMSIATGSKNLTVLAMDITLRAEIPLFDAPKDGEPNDGKGVPGTDDPAGYPLVQSVSVDSMDGNAMTIRSYEVSTGEGGEP</sequence>
<dbReference type="EMBL" id="UWPJ01000039">
    <property type="protein sequence ID" value="VCU72371.1"/>
    <property type="molecule type" value="Genomic_DNA"/>
</dbReference>
<organism evidence="2 3">
    <name type="scientific">Pigmentiphaga humi</name>
    <dbReference type="NCBI Taxonomy" id="2478468"/>
    <lineage>
        <taxon>Bacteria</taxon>
        <taxon>Pseudomonadati</taxon>
        <taxon>Pseudomonadota</taxon>
        <taxon>Betaproteobacteria</taxon>
        <taxon>Burkholderiales</taxon>
        <taxon>Alcaligenaceae</taxon>
        <taxon>Pigmentiphaga</taxon>
    </lineage>
</organism>
<name>A0A3P4B8S7_9BURK</name>
<evidence type="ECO:0000313" key="3">
    <source>
        <dbReference type="Proteomes" id="UP000277294"/>
    </source>
</evidence>
<evidence type="ECO:0000313" key="2">
    <source>
        <dbReference type="EMBL" id="VCU72371.1"/>
    </source>
</evidence>
<dbReference type="AlphaFoldDB" id="A0A3P4B8S7"/>
<dbReference type="RefSeq" id="WP_175606809.1">
    <property type="nucleotide sequence ID" value="NZ_UWPJ01000039.1"/>
</dbReference>
<keyword evidence="3" id="KW-1185">Reference proteome</keyword>
<gene>
    <name evidence="2" type="ORF">PIGHUM_04470</name>
</gene>
<reference evidence="2 3" key="1">
    <citation type="submission" date="2018-10" db="EMBL/GenBank/DDBJ databases">
        <authorList>
            <person name="Criscuolo A."/>
        </authorList>
    </citation>
    <scope>NUCLEOTIDE SEQUENCE [LARGE SCALE GENOMIC DNA]</scope>
    <source>
        <strain evidence="2">DnA1</strain>
    </source>
</reference>
<dbReference type="Proteomes" id="UP000277294">
    <property type="component" value="Unassembled WGS sequence"/>
</dbReference>
<feature type="region of interest" description="Disordered" evidence="1">
    <location>
        <begin position="202"/>
        <end position="229"/>
    </location>
</feature>